<evidence type="ECO:0000313" key="5">
    <source>
        <dbReference type="Proteomes" id="UP000429523"/>
    </source>
</evidence>
<evidence type="ECO:0000313" key="6">
    <source>
        <dbReference type="Proteomes" id="UP000440732"/>
    </source>
</evidence>
<dbReference type="Proteomes" id="UP000429523">
    <property type="component" value="Unassembled WGS sequence"/>
</dbReference>
<dbReference type="AlphaFoldDB" id="A0A6A3RLP5"/>
<dbReference type="EMBL" id="QXGF01002507">
    <property type="protein sequence ID" value="KAE8924391.1"/>
    <property type="molecule type" value="Genomic_DNA"/>
</dbReference>
<evidence type="ECO:0000256" key="2">
    <source>
        <dbReference type="SAM" id="Phobius"/>
    </source>
</evidence>
<reference evidence="5 6" key="1">
    <citation type="submission" date="2018-08" db="EMBL/GenBank/DDBJ databases">
        <title>Genomic investigation of the strawberry pathogen Phytophthora fragariae indicates pathogenicity is determined by transcriptional variation in three key races.</title>
        <authorList>
            <person name="Adams T.M."/>
            <person name="Armitage A.D."/>
            <person name="Sobczyk M.K."/>
            <person name="Bates H.J."/>
            <person name="Dunwell J.M."/>
            <person name="Nellist C.F."/>
            <person name="Harrison R.J."/>
        </authorList>
    </citation>
    <scope>NUCLEOTIDE SEQUENCE [LARGE SCALE GENOMIC DNA]</scope>
    <source>
        <strain evidence="4 6">NOV-5</strain>
        <strain evidence="3 5">NOV-9</strain>
    </source>
</reference>
<organism evidence="4 6">
    <name type="scientific">Phytophthora fragariae</name>
    <dbReference type="NCBI Taxonomy" id="53985"/>
    <lineage>
        <taxon>Eukaryota</taxon>
        <taxon>Sar</taxon>
        <taxon>Stramenopiles</taxon>
        <taxon>Oomycota</taxon>
        <taxon>Peronosporomycetes</taxon>
        <taxon>Peronosporales</taxon>
        <taxon>Peronosporaceae</taxon>
        <taxon>Phytophthora</taxon>
    </lineage>
</organism>
<protein>
    <submittedName>
        <fullName evidence="4">Uncharacterized protein</fullName>
    </submittedName>
</protein>
<feature type="transmembrane region" description="Helical" evidence="2">
    <location>
        <begin position="125"/>
        <end position="146"/>
    </location>
</feature>
<name>A0A6A3RLP5_9STRA</name>
<evidence type="ECO:0000256" key="1">
    <source>
        <dbReference type="SAM" id="MobiDB-lite"/>
    </source>
</evidence>
<evidence type="ECO:0000313" key="3">
    <source>
        <dbReference type="EMBL" id="KAE8924391.1"/>
    </source>
</evidence>
<sequence>MQTTTELTGTLRPPIELAGAAETNNAGDVTVESDSATASAEGARLQPRAEQAVCMSMALSTIVAFTSFVKMREVSDSPHNWTIKMLKVNDKPETTLPPRHLDGFPDACGSTAIPVSYHHNRQRAVAFHVISTAFLTPVALTTVAALQRRTRPPRLQRLTLARFGTDSVVC</sequence>
<dbReference type="EMBL" id="QXGA01002411">
    <property type="protein sequence ID" value="KAE9098231.1"/>
    <property type="molecule type" value="Genomic_DNA"/>
</dbReference>
<evidence type="ECO:0000313" key="4">
    <source>
        <dbReference type="EMBL" id="KAE9098231.1"/>
    </source>
</evidence>
<gene>
    <name evidence="4" type="ORF">PF006_g23399</name>
    <name evidence="3" type="ORF">PF009_g25375</name>
</gene>
<dbReference type="Proteomes" id="UP000440732">
    <property type="component" value="Unassembled WGS sequence"/>
</dbReference>
<keyword evidence="2" id="KW-1133">Transmembrane helix</keyword>
<proteinExistence type="predicted"/>
<keyword evidence="2" id="KW-0812">Transmembrane</keyword>
<keyword evidence="2" id="KW-0472">Membrane</keyword>
<feature type="region of interest" description="Disordered" evidence="1">
    <location>
        <begin position="1"/>
        <end position="26"/>
    </location>
</feature>
<comment type="caution">
    <text evidence="4">The sequence shown here is derived from an EMBL/GenBank/DDBJ whole genome shotgun (WGS) entry which is preliminary data.</text>
</comment>
<accession>A0A6A3RLP5</accession>
<feature type="transmembrane region" description="Helical" evidence="2">
    <location>
        <begin position="52"/>
        <end position="69"/>
    </location>
</feature>